<sequence length="231" mass="25097">MQDVGVVRHDSTVHCDDPSDIEKQSGEISNHDLATERVDQSVLTIVVPASESINSQDPTLITDPVGNISTIVESPKKPYLSRNHSFQEQCRVCQEEKEEELIDLGCHCRGGLAKAHRTCIDTWFSTRGSNKCEICQQVAVNVASPEAHAPGCLNPLWVAFCILIGGLFLDVLISITLGVSALPVNIIIGVIVVLGLGTALRLALEFCHDRSIRSVVHRLEGNVSLGYHPTV</sequence>
<keyword evidence="1" id="KW-0479">Metal-binding</keyword>
<dbReference type="InParanoid" id="A0A3Q7HL99"/>
<keyword evidence="2" id="KW-0863">Zinc-finger</keyword>
<dbReference type="PROSITE" id="PS51292">
    <property type="entry name" value="ZF_RING_CH"/>
    <property type="match status" value="1"/>
</dbReference>
<evidence type="ECO:0000259" key="5">
    <source>
        <dbReference type="PROSITE" id="PS51292"/>
    </source>
</evidence>
<dbReference type="CDD" id="cd16495">
    <property type="entry name" value="RING_CH-C4HC3_MARCH"/>
    <property type="match status" value="1"/>
</dbReference>
<dbReference type="PANTHER" id="PTHR46214">
    <property type="entry name" value="ZINC FINGER, RING-CH-TYPE"/>
    <property type="match status" value="1"/>
</dbReference>
<proteinExistence type="predicted"/>
<dbReference type="PANTHER" id="PTHR46214:SF16">
    <property type="entry name" value="OS10G0481450 PROTEIN"/>
    <property type="match status" value="1"/>
</dbReference>
<evidence type="ECO:0000256" key="1">
    <source>
        <dbReference type="ARBA" id="ARBA00022723"/>
    </source>
</evidence>
<dbReference type="Proteomes" id="UP000004994">
    <property type="component" value="Chromosome 8"/>
</dbReference>
<dbReference type="Gramene" id="Solyc08g013710.3.1">
    <property type="protein sequence ID" value="Solyc08g013710.3.1"/>
    <property type="gene ID" value="Solyc08g013710.3"/>
</dbReference>
<feature type="domain" description="RING-CH-type" evidence="5">
    <location>
        <begin position="82"/>
        <end position="142"/>
    </location>
</feature>
<evidence type="ECO:0000313" key="7">
    <source>
        <dbReference type="Proteomes" id="UP000004994"/>
    </source>
</evidence>
<accession>A0A3Q7HL99</accession>
<keyword evidence="7" id="KW-1185">Reference proteome</keyword>
<dbReference type="FunCoup" id="A0A3Q7HL99">
    <property type="interactions" value="3"/>
</dbReference>
<dbReference type="GO" id="GO:0008270">
    <property type="term" value="F:zinc ion binding"/>
    <property type="evidence" value="ECO:0007669"/>
    <property type="project" value="UniProtKB-KW"/>
</dbReference>
<dbReference type="OMA" id="EFCREWS"/>
<evidence type="ECO:0000256" key="3">
    <source>
        <dbReference type="ARBA" id="ARBA00022833"/>
    </source>
</evidence>
<dbReference type="SMART" id="SM00744">
    <property type="entry name" value="RINGv"/>
    <property type="match status" value="1"/>
</dbReference>
<organism evidence="6">
    <name type="scientific">Solanum lycopersicum</name>
    <name type="common">Tomato</name>
    <name type="synonym">Lycopersicon esculentum</name>
    <dbReference type="NCBI Taxonomy" id="4081"/>
    <lineage>
        <taxon>Eukaryota</taxon>
        <taxon>Viridiplantae</taxon>
        <taxon>Streptophyta</taxon>
        <taxon>Embryophyta</taxon>
        <taxon>Tracheophyta</taxon>
        <taxon>Spermatophyta</taxon>
        <taxon>Magnoliopsida</taxon>
        <taxon>eudicotyledons</taxon>
        <taxon>Gunneridae</taxon>
        <taxon>Pentapetalae</taxon>
        <taxon>asterids</taxon>
        <taxon>lamiids</taxon>
        <taxon>Solanales</taxon>
        <taxon>Solanaceae</taxon>
        <taxon>Solanoideae</taxon>
        <taxon>Solaneae</taxon>
        <taxon>Solanum</taxon>
        <taxon>Solanum subgen. Lycopersicon</taxon>
    </lineage>
</organism>
<keyword evidence="4" id="KW-0812">Transmembrane</keyword>
<dbReference type="Pfam" id="PF12906">
    <property type="entry name" value="RINGv"/>
    <property type="match status" value="1"/>
</dbReference>
<dbReference type="PaxDb" id="4081-Solyc08g013710.2.1"/>
<reference evidence="6" key="1">
    <citation type="journal article" date="2012" name="Nature">
        <title>The tomato genome sequence provides insights into fleshy fruit evolution.</title>
        <authorList>
            <consortium name="Tomato Genome Consortium"/>
        </authorList>
    </citation>
    <scope>NUCLEOTIDE SEQUENCE [LARGE SCALE GENOMIC DNA]</scope>
    <source>
        <strain evidence="6">cv. Heinz 1706</strain>
    </source>
</reference>
<evidence type="ECO:0000313" key="6">
    <source>
        <dbReference type="EnsemblPlants" id="Solyc08g013710.3.1"/>
    </source>
</evidence>
<dbReference type="InterPro" id="IPR013083">
    <property type="entry name" value="Znf_RING/FYVE/PHD"/>
</dbReference>
<name>A0A3Q7HL99_SOLLC</name>
<feature type="transmembrane region" description="Helical" evidence="4">
    <location>
        <begin position="156"/>
        <end position="178"/>
    </location>
</feature>
<evidence type="ECO:0000256" key="4">
    <source>
        <dbReference type="SAM" id="Phobius"/>
    </source>
</evidence>
<keyword evidence="4" id="KW-1133">Transmembrane helix</keyword>
<keyword evidence="4" id="KW-0472">Membrane</keyword>
<feature type="transmembrane region" description="Helical" evidence="4">
    <location>
        <begin position="184"/>
        <end position="204"/>
    </location>
</feature>
<dbReference type="Gene3D" id="3.30.40.10">
    <property type="entry name" value="Zinc/RING finger domain, C3HC4 (zinc finger)"/>
    <property type="match status" value="1"/>
</dbReference>
<protein>
    <recommendedName>
        <fullName evidence="5">RING-CH-type domain-containing protein</fullName>
    </recommendedName>
</protein>
<dbReference type="InterPro" id="IPR011016">
    <property type="entry name" value="Znf_RING-CH"/>
</dbReference>
<dbReference type="EnsemblPlants" id="Solyc08g013710.3.1">
    <property type="protein sequence ID" value="Solyc08g013710.3.1"/>
    <property type="gene ID" value="Solyc08g013710.3"/>
</dbReference>
<keyword evidence="3" id="KW-0862">Zinc</keyword>
<dbReference type="AlphaFoldDB" id="A0A3Q7HL99"/>
<evidence type="ECO:0000256" key="2">
    <source>
        <dbReference type="ARBA" id="ARBA00022771"/>
    </source>
</evidence>
<dbReference type="SUPFAM" id="SSF57850">
    <property type="entry name" value="RING/U-box"/>
    <property type="match status" value="1"/>
</dbReference>
<reference evidence="6" key="2">
    <citation type="submission" date="2019-01" db="UniProtKB">
        <authorList>
            <consortium name="EnsemblPlants"/>
        </authorList>
    </citation>
    <scope>IDENTIFICATION</scope>
    <source>
        <strain evidence="6">cv. Heinz 1706</strain>
    </source>
</reference>